<accession>A0A538SRA0</accession>
<dbReference type="EMBL" id="VBOU01000079">
    <property type="protein sequence ID" value="TMQ53902.1"/>
    <property type="molecule type" value="Genomic_DNA"/>
</dbReference>
<comment type="caution">
    <text evidence="3">The sequence shown here is derived from an EMBL/GenBank/DDBJ whole genome shotgun (WGS) entry which is preliminary data.</text>
</comment>
<dbReference type="Gene3D" id="2.60.40.4070">
    <property type="match status" value="1"/>
</dbReference>
<dbReference type="Proteomes" id="UP000319829">
    <property type="component" value="Unassembled WGS sequence"/>
</dbReference>
<evidence type="ECO:0000313" key="4">
    <source>
        <dbReference type="Proteomes" id="UP000319829"/>
    </source>
</evidence>
<organism evidence="3 4">
    <name type="scientific">Eiseniibacteriota bacterium</name>
    <dbReference type="NCBI Taxonomy" id="2212470"/>
    <lineage>
        <taxon>Bacteria</taxon>
        <taxon>Candidatus Eiseniibacteriota</taxon>
    </lineage>
</organism>
<gene>
    <name evidence="3" type="ORF">E6K74_08230</name>
</gene>
<feature type="chain" id="PRO_5021843129" description="FlgD Ig-like domain-containing protein" evidence="2">
    <location>
        <begin position="23"/>
        <end position="1534"/>
    </location>
</feature>
<evidence type="ECO:0008006" key="5">
    <source>
        <dbReference type="Google" id="ProtNLM"/>
    </source>
</evidence>
<reference evidence="3 4" key="1">
    <citation type="journal article" date="2019" name="Nat. Microbiol.">
        <title>Mediterranean grassland soil C-N compound turnover is dependent on rainfall and depth, and is mediated by genomically divergent microorganisms.</title>
        <authorList>
            <person name="Diamond S."/>
            <person name="Andeer P.F."/>
            <person name="Li Z."/>
            <person name="Crits-Christoph A."/>
            <person name="Burstein D."/>
            <person name="Anantharaman K."/>
            <person name="Lane K.R."/>
            <person name="Thomas B.C."/>
            <person name="Pan C."/>
            <person name="Northen T.R."/>
            <person name="Banfield J.F."/>
        </authorList>
    </citation>
    <scope>NUCLEOTIDE SEQUENCE [LARGE SCALE GENOMIC DNA]</scope>
    <source>
        <strain evidence="3">WS_4</strain>
    </source>
</reference>
<proteinExistence type="predicted"/>
<evidence type="ECO:0000256" key="1">
    <source>
        <dbReference type="SAM" id="MobiDB-lite"/>
    </source>
</evidence>
<feature type="signal peptide" evidence="2">
    <location>
        <begin position="1"/>
        <end position="22"/>
    </location>
</feature>
<evidence type="ECO:0000313" key="3">
    <source>
        <dbReference type="EMBL" id="TMQ53902.1"/>
    </source>
</evidence>
<name>A0A538SRA0_UNCEI</name>
<sequence length="1534" mass="157942">MTAIGRTLLVAITSLSSSLALAALPNATHAATVSGSQTFQTLLPGQTNALCFTLTISTSLPVTLQGVRFTNKSLGPGNQSKLDAELGQPRIYLDDGDKTFNPAADDSLTQTAASGGVLRFSPLNVAIPALGSVTLFVVTDIPLQNVRDSDNLDLSIQGPSDLTFSQPTTTDNAWPVEPAGSIVLDGASAAQMPVVAVGPARLLAGSIDNLAFDVLLPPNGYKADRLEKLAIINEGTAKAGSDIAAVGAWADNGDSQFDPTSDQLLGKLLFTGDRWQLTGISQNVTSGGLRVFFSVDLGDFATDANTIRLALPPPPDVGVGMASANDGPLDRIVDNPYPLDISTADRITLAAAPVPSQSASPGRRDVPLAHIVVENSYANSRTLSEFAFTNEASGPGSIPELDSELGQLALRFDGNGDGVLGSLAEDPLLGTARFMDGEAHFGGLAWPLAPGKKGELFLTGDLSLSDARDGDVLSVSVRGASQVRFDDSTRIFANWPLDSGARITVDGMVAAQIAVFETPATTLGRGEGPARVMDLLLPRNGYDDDVLDGLRLVNLGTGGPGDIAELRLWGDGGDGQFTPGSGDDRDLGPLTWQADHWQSAVLAEALAGAGARLFVSLTVSASPADSATVRLAIPIGGVTVGSGNDGPLDGPVAAPNGVLLSNAPLLASIEILPHASTIGQTVNAIMIVRNAGSESVNGIAPSALSPAGSGSLTPVSGPSPPSFDLAPGAQDSFLWVYTAAGAGDVRLTGSAGGTGSPSGAPRNSLPTSSNTHQVFTRTQSLDFTATSSLPASVNGGQTDVAAMTLIFNNPGGPESSPVRLLGLRVQVENGTGAGIVPSSIVSQVVVSNGAEVVLRKSSIESSGTEIDLTFASPVSIPAGESAALTIALDIASSTTVPAFRLAITDSTVFSARDALSGAPVSVALQGGTYPVLTAVARVGSQATEIDVAADTVVVHRVGRGQAGVELLRVRLESPGVAGITSDVRVFGFSVVVEDTNGAAVPRPADFLSFLRVETPFQLLAARVLSPSDGPALALTLSLPLNVPANALVDLFIRGDVSSGSPLGAVRLRLLDPPTFDARDANTRDPVPAVYAGGQVTGNTVVVEARADTLRVEGTPLFPQRSTVGTADVRAMSVTLRHPGSAGTARIAIDDLTIQCRDESRRPLVPSTYLSRVAVIWNGVPMAEVTNPPSSGGSVTIPLPRPLLEPYDSVAVELVADFSAAAPVGSIEFMIFSDGIHAEDANLGTAVAEAPSAGSELPLVSGLCRLESPPRELLVDLVSQMPAAVAPDGRTVVAGHLTLNNTAPQGSDSILVDHLVFRASDQQEAAVPVGSAATRVEIYRQGTLWAQSGALLPDSTLSVIPAPTPLRVPPGTITLEVRWITAVTGYPSSFRLGCDASGIGVVQPSSALLQIRIAPAQTVAFPIWTGAGVFATATLHDSYSNFPNPFAAGRGATAFAYYLRDPGRVTLKIYTPAGDGVATLLLDAARLAGMNQSDLWDGRNGNGSVVRNGVYIAELTVTFADGSRERVRRKVAVVR</sequence>
<protein>
    <recommendedName>
        <fullName evidence="5">FlgD Ig-like domain-containing protein</fullName>
    </recommendedName>
</protein>
<feature type="region of interest" description="Disordered" evidence="1">
    <location>
        <begin position="748"/>
        <end position="772"/>
    </location>
</feature>
<evidence type="ECO:0000256" key="2">
    <source>
        <dbReference type="SAM" id="SignalP"/>
    </source>
</evidence>
<keyword evidence="2" id="KW-0732">Signal</keyword>